<feature type="domain" description="ABC transmembrane type-1" evidence="9">
    <location>
        <begin position="15"/>
        <end position="296"/>
    </location>
</feature>
<dbReference type="Pfam" id="PF00005">
    <property type="entry name" value="ABC_tran"/>
    <property type="match status" value="1"/>
</dbReference>
<dbReference type="EMBL" id="VUAO01000009">
    <property type="protein sequence ID" value="KAA8798423.1"/>
    <property type="molecule type" value="Genomic_DNA"/>
</dbReference>
<accession>A0A120DI48</accession>
<dbReference type="CDD" id="cd03228">
    <property type="entry name" value="ABCC_MRP_Like"/>
    <property type="match status" value="1"/>
</dbReference>
<evidence type="ECO:0000256" key="4">
    <source>
        <dbReference type="ARBA" id="ARBA00022840"/>
    </source>
</evidence>
<dbReference type="PROSITE" id="PS50929">
    <property type="entry name" value="ABC_TM1F"/>
    <property type="match status" value="1"/>
</dbReference>
<dbReference type="GO" id="GO:0016887">
    <property type="term" value="F:ATP hydrolysis activity"/>
    <property type="evidence" value="ECO:0007669"/>
    <property type="project" value="InterPro"/>
</dbReference>
<evidence type="ECO:0000256" key="1">
    <source>
        <dbReference type="ARBA" id="ARBA00004651"/>
    </source>
</evidence>
<comment type="caution">
    <text evidence="11">The sequence shown here is derived from an EMBL/GenBank/DDBJ whole genome shotgun (WGS) entry which is preliminary data.</text>
</comment>
<reference evidence="11 12" key="1">
    <citation type="journal article" date="2016" name="Microbiology (Mosc.)">
        <title>Comparison of Lactobacillus crispatus isolates from Lactobacillus-dominated vaginal microbiomes with isolates from microbiomes containing bacterial vaginosis-associated bacteria.</title>
        <authorList>
            <person name="Abdelmaksoud A.A."/>
            <person name="Koparde V.N."/>
            <person name="Sheth N.U."/>
            <person name="Serrano M.G."/>
            <person name="Glascock A.L."/>
            <person name="Fettweis J.M."/>
            <person name="Strauss Iii J.F."/>
            <person name="Buck G.A."/>
            <person name="Jefferson K.K."/>
        </authorList>
    </citation>
    <scope>NUCLEOTIDE SEQUENCE [LARGE SCALE GENOMIC DNA]</scope>
    <source>
        <strain evidence="11 12">VMC3</strain>
    </source>
</reference>
<dbReference type="RefSeq" id="WP_060462227.1">
    <property type="nucleotide sequence ID" value="NZ_AP025162.1"/>
</dbReference>
<dbReference type="Proteomes" id="UP000067598">
    <property type="component" value="Unassembled WGS sequence"/>
</dbReference>
<dbReference type="Gene3D" id="3.40.50.300">
    <property type="entry name" value="P-loop containing nucleotide triphosphate hydrolases"/>
    <property type="match status" value="1"/>
</dbReference>
<dbReference type="GO" id="GO:0015421">
    <property type="term" value="F:ABC-type oligopeptide transporter activity"/>
    <property type="evidence" value="ECO:0007669"/>
    <property type="project" value="TreeGrafter"/>
</dbReference>
<dbReference type="SUPFAM" id="SSF52540">
    <property type="entry name" value="P-loop containing nucleoside triphosphate hydrolases"/>
    <property type="match status" value="1"/>
</dbReference>
<dbReference type="SUPFAM" id="SSF90123">
    <property type="entry name" value="ABC transporter transmembrane region"/>
    <property type="match status" value="1"/>
</dbReference>
<evidence type="ECO:0000313" key="13">
    <source>
        <dbReference type="Proteomes" id="UP000322051"/>
    </source>
</evidence>
<evidence type="ECO:0000256" key="7">
    <source>
        <dbReference type="SAM" id="Phobius"/>
    </source>
</evidence>
<keyword evidence="2 7" id="KW-0812">Transmembrane</keyword>
<dbReference type="PANTHER" id="PTHR43394">
    <property type="entry name" value="ATP-DEPENDENT PERMEASE MDL1, MITOCHONDRIAL"/>
    <property type="match status" value="1"/>
</dbReference>
<sequence>MELLQYFKRLKWEFLFVTFLIVINAGFLTLAGISSANALSAVAKLKAERFFMWVALMGGAYIFYAIVNCLVNVEQTRLAQNVDKLIRNDIAQDLSQTSYSGFHQQTVATYNSWLTNDITTINNFGVEDFMMIIRQISEIVFGMLTLAYFNVSLVVTVIILTIIMGVVPNLFSKILAKRSLEYTHANERLVNSINDVLNGFNTLFLANLPQTIVKKINGASDDVKKHALNYSKTAGITQAITNGLAFISQVIILGQTGWLILHQLTPVGTISGAQFFASTIFAELSGISFNWQEFKSVKPIIEKFKTIPLKTVDGALPADFKLSNLELDKVSYQYSGQDKPIFENLNLNFKLKNKYILMGDSAAGKSTLLNLISGLLRDYQGKIEISDVEYNQISDKDLHDQITYLQQDPYIFTASLGWNLTLGRQVSKAKISEVIKECGLEDLIAKLPDGMDTVLADQGKQLSGGQKQRVAFARALLRDTPIYLLDEATSALDKASSVQLERLILTQKDKTVIMVTHHLRDEVKQLADQVVDLNELKKN</sequence>
<dbReference type="Pfam" id="PF00664">
    <property type="entry name" value="ABC_membrane"/>
    <property type="match status" value="1"/>
</dbReference>
<dbReference type="InterPro" id="IPR036640">
    <property type="entry name" value="ABC1_TM_sf"/>
</dbReference>
<organism evidence="11 12">
    <name type="scientific">Lactobacillus crispatus</name>
    <dbReference type="NCBI Taxonomy" id="47770"/>
    <lineage>
        <taxon>Bacteria</taxon>
        <taxon>Bacillati</taxon>
        <taxon>Bacillota</taxon>
        <taxon>Bacilli</taxon>
        <taxon>Lactobacillales</taxon>
        <taxon>Lactobacillaceae</taxon>
        <taxon>Lactobacillus</taxon>
    </lineage>
</organism>
<dbReference type="PATRIC" id="fig|47770.28.peg.872"/>
<dbReference type="InterPro" id="IPR017871">
    <property type="entry name" value="ABC_transporter-like_CS"/>
</dbReference>
<feature type="domain" description="ABC transporter" evidence="8">
    <location>
        <begin position="325"/>
        <end position="539"/>
    </location>
</feature>
<proteinExistence type="predicted"/>
<dbReference type="InterPro" id="IPR027417">
    <property type="entry name" value="P-loop_NTPase"/>
</dbReference>
<gene>
    <name evidence="11" type="ORF">AEL95_07175</name>
    <name evidence="10" type="ORF">F1C02_04465</name>
</gene>
<evidence type="ECO:0000313" key="11">
    <source>
        <dbReference type="EMBL" id="KWU03496.1"/>
    </source>
</evidence>
<dbReference type="EMBL" id="LJGP01000025">
    <property type="protein sequence ID" value="KWU03496.1"/>
    <property type="molecule type" value="Genomic_DNA"/>
</dbReference>
<dbReference type="PROSITE" id="PS50893">
    <property type="entry name" value="ABC_TRANSPORTER_2"/>
    <property type="match status" value="1"/>
</dbReference>
<dbReference type="InterPro" id="IPR011527">
    <property type="entry name" value="ABC1_TM_dom"/>
</dbReference>
<comment type="subcellular location">
    <subcellularLocation>
        <location evidence="1">Cell membrane</location>
        <topology evidence="1">Multi-pass membrane protein</topology>
    </subcellularLocation>
</comment>
<evidence type="ECO:0000259" key="9">
    <source>
        <dbReference type="PROSITE" id="PS50929"/>
    </source>
</evidence>
<dbReference type="SMART" id="SM00382">
    <property type="entry name" value="AAA"/>
    <property type="match status" value="1"/>
</dbReference>
<keyword evidence="6 7" id="KW-0472">Membrane</keyword>
<evidence type="ECO:0000259" key="8">
    <source>
        <dbReference type="PROSITE" id="PS50893"/>
    </source>
</evidence>
<evidence type="ECO:0000256" key="3">
    <source>
        <dbReference type="ARBA" id="ARBA00022741"/>
    </source>
</evidence>
<feature type="transmembrane region" description="Helical" evidence="7">
    <location>
        <begin position="139"/>
        <end position="167"/>
    </location>
</feature>
<reference evidence="10 13" key="2">
    <citation type="submission" date="2019-09" db="EMBL/GenBank/DDBJ databases">
        <title>Comparative analysis of L. crispatus genomes revealed niche specific adaptation to different host and body sites.</title>
        <authorList>
            <person name="Pan M."/>
            <person name="Hidalgo-Cantabrana C."/>
            <person name="Barrangou R."/>
        </authorList>
    </citation>
    <scope>NUCLEOTIDE SEQUENCE [LARGE SCALE GENOMIC DNA]</scope>
    <source>
        <strain evidence="10 13">NCK973</strain>
    </source>
</reference>
<keyword evidence="5 7" id="KW-1133">Transmembrane helix</keyword>
<dbReference type="PANTHER" id="PTHR43394:SF1">
    <property type="entry name" value="ATP-BINDING CASSETTE SUB-FAMILY B MEMBER 10, MITOCHONDRIAL"/>
    <property type="match status" value="1"/>
</dbReference>
<dbReference type="GO" id="GO:0005524">
    <property type="term" value="F:ATP binding"/>
    <property type="evidence" value="ECO:0007669"/>
    <property type="project" value="UniProtKB-KW"/>
</dbReference>
<dbReference type="InterPro" id="IPR003593">
    <property type="entry name" value="AAA+_ATPase"/>
</dbReference>
<dbReference type="Proteomes" id="UP000322051">
    <property type="component" value="Unassembled WGS sequence"/>
</dbReference>
<name>A0A120DI48_9LACO</name>
<feature type="transmembrane region" description="Helical" evidence="7">
    <location>
        <begin position="50"/>
        <end position="71"/>
    </location>
</feature>
<dbReference type="PROSITE" id="PS00211">
    <property type="entry name" value="ABC_TRANSPORTER_1"/>
    <property type="match status" value="1"/>
</dbReference>
<protein>
    <submittedName>
        <fullName evidence="10">ABC transporter ATP-binding protein</fullName>
    </submittedName>
    <submittedName>
        <fullName evidence="11">ABC transporter permease</fullName>
    </submittedName>
</protein>
<evidence type="ECO:0000256" key="2">
    <source>
        <dbReference type="ARBA" id="ARBA00022692"/>
    </source>
</evidence>
<dbReference type="InterPro" id="IPR039421">
    <property type="entry name" value="Type_1_exporter"/>
</dbReference>
<evidence type="ECO:0000313" key="10">
    <source>
        <dbReference type="EMBL" id="KAA8798423.1"/>
    </source>
</evidence>
<keyword evidence="4 10" id="KW-0067">ATP-binding</keyword>
<dbReference type="Gene3D" id="1.20.1560.10">
    <property type="entry name" value="ABC transporter type 1, transmembrane domain"/>
    <property type="match status" value="1"/>
</dbReference>
<evidence type="ECO:0000256" key="6">
    <source>
        <dbReference type="ARBA" id="ARBA00023136"/>
    </source>
</evidence>
<dbReference type="AlphaFoldDB" id="A0A120DI48"/>
<feature type="transmembrane region" description="Helical" evidence="7">
    <location>
        <begin position="12"/>
        <end position="30"/>
    </location>
</feature>
<evidence type="ECO:0000313" key="12">
    <source>
        <dbReference type="Proteomes" id="UP000067598"/>
    </source>
</evidence>
<dbReference type="GO" id="GO:0005886">
    <property type="term" value="C:plasma membrane"/>
    <property type="evidence" value="ECO:0007669"/>
    <property type="project" value="UniProtKB-SubCell"/>
</dbReference>
<evidence type="ECO:0000256" key="5">
    <source>
        <dbReference type="ARBA" id="ARBA00022989"/>
    </source>
</evidence>
<dbReference type="InterPro" id="IPR003439">
    <property type="entry name" value="ABC_transporter-like_ATP-bd"/>
</dbReference>
<keyword evidence="3" id="KW-0547">Nucleotide-binding</keyword>